<evidence type="ECO:0000256" key="12">
    <source>
        <dbReference type="ARBA" id="ARBA00037975"/>
    </source>
</evidence>
<dbReference type="Gene3D" id="1.20.950.20">
    <property type="entry name" value="Transmembrane di-heme cytochromes, Chain C"/>
    <property type="match status" value="2"/>
</dbReference>
<evidence type="ECO:0000256" key="9">
    <source>
        <dbReference type="ARBA" id="ARBA00022989"/>
    </source>
</evidence>
<dbReference type="GO" id="GO:0005886">
    <property type="term" value="C:plasma membrane"/>
    <property type="evidence" value="ECO:0007669"/>
    <property type="project" value="UniProtKB-SubCell"/>
</dbReference>
<keyword evidence="8" id="KW-0249">Electron transport</keyword>
<feature type="transmembrane region" description="Helical" evidence="13">
    <location>
        <begin position="147"/>
        <end position="168"/>
    </location>
</feature>
<keyword evidence="11 13" id="KW-0472">Membrane</keyword>
<feature type="transmembrane region" description="Helical" evidence="13">
    <location>
        <begin position="55"/>
        <end position="72"/>
    </location>
</feature>
<evidence type="ECO:0000256" key="6">
    <source>
        <dbReference type="ARBA" id="ARBA00022692"/>
    </source>
</evidence>
<feature type="transmembrane region" description="Helical" evidence="13">
    <location>
        <begin position="93"/>
        <end position="111"/>
    </location>
</feature>
<evidence type="ECO:0000256" key="2">
    <source>
        <dbReference type="ARBA" id="ARBA00004651"/>
    </source>
</evidence>
<dbReference type="STRING" id="1420917.AU15_00510"/>
<evidence type="ECO:0000313" key="15">
    <source>
        <dbReference type="EMBL" id="ARM83409.1"/>
    </source>
</evidence>
<keyword evidence="5" id="KW-0349">Heme</keyword>
<dbReference type="AlphaFoldDB" id="A0A1W6K7W1"/>
<dbReference type="PANTHER" id="PTHR30529">
    <property type="entry name" value="CYTOCHROME B561"/>
    <property type="match status" value="1"/>
</dbReference>
<dbReference type="GO" id="GO:0020037">
    <property type="term" value="F:heme binding"/>
    <property type="evidence" value="ECO:0007669"/>
    <property type="project" value="TreeGrafter"/>
</dbReference>
<keyword evidence="4" id="KW-1003">Cell membrane</keyword>
<evidence type="ECO:0000256" key="13">
    <source>
        <dbReference type="SAM" id="Phobius"/>
    </source>
</evidence>
<dbReference type="GO" id="GO:0046872">
    <property type="term" value="F:metal ion binding"/>
    <property type="evidence" value="ECO:0007669"/>
    <property type="project" value="UniProtKB-KW"/>
</dbReference>
<evidence type="ECO:0000259" key="14">
    <source>
        <dbReference type="Pfam" id="PF01292"/>
    </source>
</evidence>
<keyword evidence="3" id="KW-0813">Transport</keyword>
<feature type="domain" description="Cytochrome b561 bacterial/Ni-hydrogenase" evidence="14">
    <location>
        <begin position="10"/>
        <end position="180"/>
    </location>
</feature>
<evidence type="ECO:0000313" key="16">
    <source>
        <dbReference type="Proteomes" id="UP000193100"/>
    </source>
</evidence>
<dbReference type="SUPFAM" id="SSF81342">
    <property type="entry name" value="Transmembrane di-heme cytochromes"/>
    <property type="match status" value="1"/>
</dbReference>
<dbReference type="Pfam" id="PF01292">
    <property type="entry name" value="Ni_hydr_CYTB"/>
    <property type="match status" value="1"/>
</dbReference>
<dbReference type="PANTHER" id="PTHR30529:SF1">
    <property type="entry name" value="CYTOCHROME B561 HOMOLOG 2"/>
    <property type="match status" value="1"/>
</dbReference>
<evidence type="ECO:0000256" key="7">
    <source>
        <dbReference type="ARBA" id="ARBA00022723"/>
    </source>
</evidence>
<evidence type="ECO:0000256" key="10">
    <source>
        <dbReference type="ARBA" id="ARBA00023004"/>
    </source>
</evidence>
<protein>
    <submittedName>
        <fullName evidence="15">Cytochrome b</fullName>
    </submittedName>
</protein>
<dbReference type="RefSeq" id="WP_075196543.1">
    <property type="nucleotide sequence ID" value="NZ_CP020931.1"/>
</dbReference>
<dbReference type="InterPro" id="IPR016174">
    <property type="entry name" value="Di-haem_cyt_TM"/>
</dbReference>
<feature type="transmembrane region" description="Helical" evidence="13">
    <location>
        <begin position="12"/>
        <end position="35"/>
    </location>
</feature>
<reference evidence="15 16" key="1">
    <citation type="submission" date="2017-04" db="EMBL/GenBank/DDBJ databases">
        <title>Genome Sequence of Marinobacter salarius strain SMR5 Isolated from a culture of the Diatom Skeletonema marinoi.</title>
        <authorList>
            <person name="Topel M."/>
            <person name="Pinder M.I.M."/>
            <person name="Johansson O.N."/>
            <person name="Kourtchenko O."/>
            <person name="Godhe A."/>
            <person name="Clarke A.K."/>
        </authorList>
    </citation>
    <scope>NUCLEOTIDE SEQUENCE [LARGE SCALE GENOMIC DNA]</scope>
    <source>
        <strain evidence="15 16">SMR5</strain>
    </source>
</reference>
<dbReference type="GeneID" id="77255286"/>
<comment type="subcellular location">
    <subcellularLocation>
        <location evidence="2">Cell membrane</location>
        <topology evidence="2">Multi-pass membrane protein</topology>
    </subcellularLocation>
</comment>
<keyword evidence="6 13" id="KW-0812">Transmembrane</keyword>
<dbReference type="GO" id="GO:0022904">
    <property type="term" value="P:respiratory electron transport chain"/>
    <property type="evidence" value="ECO:0007669"/>
    <property type="project" value="InterPro"/>
</dbReference>
<accession>A0A1W6K7W1</accession>
<dbReference type="Proteomes" id="UP000193100">
    <property type="component" value="Chromosome"/>
</dbReference>
<dbReference type="GO" id="GO:0009055">
    <property type="term" value="F:electron transfer activity"/>
    <property type="evidence" value="ECO:0007669"/>
    <property type="project" value="InterPro"/>
</dbReference>
<evidence type="ECO:0000256" key="1">
    <source>
        <dbReference type="ARBA" id="ARBA00001970"/>
    </source>
</evidence>
<evidence type="ECO:0000256" key="8">
    <source>
        <dbReference type="ARBA" id="ARBA00022982"/>
    </source>
</evidence>
<keyword evidence="9 13" id="KW-1133">Transmembrane helix</keyword>
<proteinExistence type="inferred from homology"/>
<keyword evidence="7" id="KW-0479">Metal-binding</keyword>
<comment type="cofactor">
    <cofactor evidence="1">
        <name>heme b</name>
        <dbReference type="ChEBI" id="CHEBI:60344"/>
    </cofactor>
</comment>
<gene>
    <name evidence="15" type="ORF">MARSALSMR5_01317</name>
</gene>
<name>A0A1W6K7W1_9GAMM</name>
<organism evidence="15 16">
    <name type="scientific">Marinobacter salarius</name>
    <dbReference type="NCBI Taxonomy" id="1420917"/>
    <lineage>
        <taxon>Bacteria</taxon>
        <taxon>Pseudomonadati</taxon>
        <taxon>Pseudomonadota</taxon>
        <taxon>Gammaproteobacteria</taxon>
        <taxon>Pseudomonadales</taxon>
        <taxon>Marinobacteraceae</taxon>
        <taxon>Marinobacter</taxon>
    </lineage>
</organism>
<dbReference type="InterPro" id="IPR011577">
    <property type="entry name" value="Cyt_b561_bac/Ni-Hgenase"/>
</dbReference>
<evidence type="ECO:0000256" key="3">
    <source>
        <dbReference type="ARBA" id="ARBA00022448"/>
    </source>
</evidence>
<dbReference type="EMBL" id="CP020931">
    <property type="protein sequence ID" value="ARM83409.1"/>
    <property type="molecule type" value="Genomic_DNA"/>
</dbReference>
<dbReference type="InterPro" id="IPR052168">
    <property type="entry name" value="Cytochrome_b561_oxidase"/>
</dbReference>
<sequence>MQVRNSSSNFGVVSVAIHWLVAVAVFGLFGLGYWMVDLSYYDDWYRTGPDIHRSIGILLLLVMLFRLVWRLFNPLPRALPSHSRLEVLAAHGAHSLLYVLIFVAMASGYLISTADGSSISVFNWFDVPSVTGQIKGMEDTAGLVHYWSTWALVVLAGVHGLAAVKHHLIDRDDTLRRMLGSGRRQL</sequence>
<evidence type="ECO:0000256" key="11">
    <source>
        <dbReference type="ARBA" id="ARBA00023136"/>
    </source>
</evidence>
<comment type="similarity">
    <text evidence="12">Belongs to the cytochrome b561 family.</text>
</comment>
<evidence type="ECO:0000256" key="5">
    <source>
        <dbReference type="ARBA" id="ARBA00022617"/>
    </source>
</evidence>
<keyword evidence="10" id="KW-0408">Iron</keyword>
<evidence type="ECO:0000256" key="4">
    <source>
        <dbReference type="ARBA" id="ARBA00022475"/>
    </source>
</evidence>